<dbReference type="SUPFAM" id="SSF53448">
    <property type="entry name" value="Nucleotide-diphospho-sugar transferases"/>
    <property type="match status" value="1"/>
</dbReference>
<keyword evidence="2" id="KW-0808">Transferase</keyword>
<evidence type="ECO:0000259" key="1">
    <source>
        <dbReference type="Pfam" id="PF00535"/>
    </source>
</evidence>
<accession>A0A7W3FQI6</accession>
<organism evidence="2 3">
    <name type="scientific">Stenotrophomonas tumulicola</name>
    <dbReference type="NCBI Taxonomy" id="1685415"/>
    <lineage>
        <taxon>Bacteria</taxon>
        <taxon>Pseudomonadati</taxon>
        <taxon>Pseudomonadota</taxon>
        <taxon>Gammaproteobacteria</taxon>
        <taxon>Lysobacterales</taxon>
        <taxon>Lysobacteraceae</taxon>
        <taxon>Stenotrophomonas</taxon>
    </lineage>
</organism>
<reference evidence="2 3" key="1">
    <citation type="submission" date="2020-08" db="EMBL/GenBank/DDBJ databases">
        <title>Stenotrophomonas tumulicola JCM 30961.</title>
        <authorList>
            <person name="Deng Y."/>
        </authorList>
    </citation>
    <scope>NUCLEOTIDE SEQUENCE [LARGE SCALE GENOMIC DNA]</scope>
    <source>
        <strain evidence="2 3">JCM 30961</strain>
    </source>
</reference>
<dbReference type="InterPro" id="IPR050834">
    <property type="entry name" value="Glycosyltransf_2"/>
</dbReference>
<protein>
    <submittedName>
        <fullName evidence="2">Glycosyltransferase family 2 protein</fullName>
    </submittedName>
</protein>
<dbReference type="AlphaFoldDB" id="A0A7W3FQI6"/>
<dbReference type="InterPro" id="IPR001173">
    <property type="entry name" value="Glyco_trans_2-like"/>
</dbReference>
<dbReference type="Proteomes" id="UP000547058">
    <property type="component" value="Unassembled WGS sequence"/>
</dbReference>
<proteinExistence type="predicted"/>
<feature type="domain" description="Glycosyltransferase 2-like" evidence="1">
    <location>
        <begin position="4"/>
        <end position="162"/>
    </location>
</feature>
<dbReference type="PANTHER" id="PTHR43685">
    <property type="entry name" value="GLYCOSYLTRANSFERASE"/>
    <property type="match status" value="1"/>
</dbReference>
<sequence>MFISVIIPTYNNNTELRLCLASLDAQSIGKDAFEVVVVDNGSKTPASEITRLFPFCRCVQESKPGSYNARNTGVEHAKGDVLAFTDADCLPDSDWLKNSHRLMAQNPNWQAIGGDIEVTLSETPNSAEIYESIFSLKQRIYVTELGFAATANLIVRRDAFDATGHFDGGLLSGGDYDWSRRYAMAGGQLHFAPDVLVRHPARASYRGLVKKRRRVIGGRRLVDGRYPNHSSQRTINQQYGASQNLKLLMNSATEHVSLLRSWQVLAMKLSLGIVARYEKARLALGGTPLR</sequence>
<comment type="caution">
    <text evidence="2">The sequence shown here is derived from an EMBL/GenBank/DDBJ whole genome shotgun (WGS) entry which is preliminary data.</text>
</comment>
<dbReference type="EMBL" id="JACGXS010000013">
    <property type="protein sequence ID" value="MBA8683547.1"/>
    <property type="molecule type" value="Genomic_DNA"/>
</dbReference>
<gene>
    <name evidence="2" type="ORF">H4O11_17235</name>
</gene>
<keyword evidence="3" id="KW-1185">Reference proteome</keyword>
<dbReference type="PANTHER" id="PTHR43685:SF2">
    <property type="entry name" value="GLYCOSYLTRANSFERASE 2-LIKE DOMAIN-CONTAINING PROTEIN"/>
    <property type="match status" value="1"/>
</dbReference>
<dbReference type="RefSeq" id="WP_182341376.1">
    <property type="nucleotide sequence ID" value="NZ_JACGXS010000013.1"/>
</dbReference>
<dbReference type="InterPro" id="IPR029044">
    <property type="entry name" value="Nucleotide-diphossugar_trans"/>
</dbReference>
<dbReference type="GO" id="GO:0016740">
    <property type="term" value="F:transferase activity"/>
    <property type="evidence" value="ECO:0007669"/>
    <property type="project" value="UniProtKB-KW"/>
</dbReference>
<dbReference type="Pfam" id="PF00535">
    <property type="entry name" value="Glycos_transf_2"/>
    <property type="match status" value="1"/>
</dbReference>
<evidence type="ECO:0000313" key="2">
    <source>
        <dbReference type="EMBL" id="MBA8683547.1"/>
    </source>
</evidence>
<dbReference type="CDD" id="cd00761">
    <property type="entry name" value="Glyco_tranf_GTA_type"/>
    <property type="match status" value="1"/>
</dbReference>
<dbReference type="Gene3D" id="3.90.550.10">
    <property type="entry name" value="Spore Coat Polysaccharide Biosynthesis Protein SpsA, Chain A"/>
    <property type="match status" value="1"/>
</dbReference>
<evidence type="ECO:0000313" key="3">
    <source>
        <dbReference type="Proteomes" id="UP000547058"/>
    </source>
</evidence>
<name>A0A7W3FQI6_9GAMM</name>